<gene>
    <name evidence="2" type="ORF">CWR45_01470</name>
</gene>
<evidence type="ECO:0000256" key="1">
    <source>
        <dbReference type="SAM" id="Phobius"/>
    </source>
</evidence>
<dbReference type="GO" id="GO:0009986">
    <property type="term" value="C:cell surface"/>
    <property type="evidence" value="ECO:0007669"/>
    <property type="project" value="UniProtKB-SubCell"/>
</dbReference>
<comment type="caution">
    <text evidence="2">The sequence shown here is derived from an EMBL/GenBank/DDBJ whole genome shotgun (WGS) entry which is preliminary data.</text>
</comment>
<dbReference type="GO" id="GO:0030420">
    <property type="term" value="P:establishment of competence for transformation"/>
    <property type="evidence" value="ECO:0007669"/>
    <property type="project" value="UniProtKB-KW"/>
</dbReference>
<dbReference type="RefSeq" id="WP_115748028.1">
    <property type="nucleotide sequence ID" value="NZ_PIOD01000002.1"/>
</dbReference>
<dbReference type="AlphaFoldDB" id="A0A3D8Q1W9"/>
<accession>A0A3D8Q1W9</accession>
<reference evidence="3" key="1">
    <citation type="submission" date="2017-11" db="EMBL/GenBank/DDBJ databases">
        <authorList>
            <person name="Zhu W."/>
        </authorList>
    </citation>
    <scope>NUCLEOTIDE SEQUENCE [LARGE SCALE GENOMIC DNA]</scope>
    <source>
        <strain evidence="3">CAU 1051</strain>
    </source>
</reference>
<evidence type="ECO:0008006" key="4">
    <source>
        <dbReference type="Google" id="ProtNLM"/>
    </source>
</evidence>
<keyword evidence="3" id="KW-1185">Reference proteome</keyword>
<evidence type="ECO:0000313" key="2">
    <source>
        <dbReference type="EMBL" id="RDW21571.1"/>
    </source>
</evidence>
<keyword evidence="1" id="KW-1133">Transmembrane helix</keyword>
<dbReference type="EMBL" id="PIOD01000002">
    <property type="protein sequence ID" value="RDW21571.1"/>
    <property type="molecule type" value="Genomic_DNA"/>
</dbReference>
<feature type="transmembrane region" description="Helical" evidence="1">
    <location>
        <begin position="12"/>
        <end position="36"/>
    </location>
</feature>
<keyword evidence="1" id="KW-0812">Transmembrane</keyword>
<dbReference type="Proteomes" id="UP000256520">
    <property type="component" value="Unassembled WGS sequence"/>
</dbReference>
<organism evidence="2 3">
    <name type="scientific">Oceanobacillus chungangensis</name>
    <dbReference type="NCBI Taxonomy" id="1229152"/>
    <lineage>
        <taxon>Bacteria</taxon>
        <taxon>Bacillati</taxon>
        <taxon>Bacillota</taxon>
        <taxon>Bacilli</taxon>
        <taxon>Bacillales</taxon>
        <taxon>Bacillaceae</taxon>
        <taxon>Oceanobacillus</taxon>
    </lineage>
</organism>
<protein>
    <recommendedName>
        <fullName evidence="4">Prepilin-type cleavage/methylation domain-containing protein</fullName>
    </recommendedName>
</protein>
<name>A0A3D8Q1W9_9BACI</name>
<proteinExistence type="predicted"/>
<sequence>MLNKIKQNEDGITLIELLAAVTISAIIGLIGISILLTGYKTQNRVEAEAELRDQADLIMASMLNELYSLKVSEVRPQFPEAGTSNYYLEITNKEAASTSRTGFINGKAIINDKEIMLTDDSTALMNGTKISELVTDESNLGDPNLSDNPIEITLVLSKDDSGQQIETKSVIQLIDDISTEQ</sequence>
<keyword evidence="1" id="KW-0472">Membrane</keyword>
<dbReference type="OrthoDB" id="2967834at2"/>
<evidence type="ECO:0000313" key="3">
    <source>
        <dbReference type="Proteomes" id="UP000256520"/>
    </source>
</evidence>